<feature type="compositionally biased region" description="Acidic residues" evidence="1">
    <location>
        <begin position="46"/>
        <end position="56"/>
    </location>
</feature>
<feature type="compositionally biased region" description="Polar residues" evidence="1">
    <location>
        <begin position="17"/>
        <end position="34"/>
    </location>
</feature>
<comment type="caution">
    <text evidence="2">The sequence shown here is derived from an EMBL/GenBank/DDBJ whole genome shotgun (WGS) entry which is preliminary data.</text>
</comment>
<dbReference type="PANTHER" id="PTHR33130">
    <property type="entry name" value="PUTATIVE (DUF1639)-RELATED"/>
    <property type="match status" value="1"/>
</dbReference>
<dbReference type="Proteomes" id="UP001341840">
    <property type="component" value="Unassembled WGS sequence"/>
</dbReference>
<evidence type="ECO:0000313" key="2">
    <source>
        <dbReference type="EMBL" id="MED6150708.1"/>
    </source>
</evidence>
<sequence length="198" mass="21980">MTLTPIIVHHSNRYTVSPSNHHIHNQNHNPSPLCNNISNNNNNEHEAEEEEDDEEEKHDVAVAKVTAAEETVQKPWNLRRRKWTAPAVTGGASRGSGKGMEAVNNEGVKSMRLWGMPAAMVGAGEVQCSLEKRKFWITLSRDEIKEDIFIMTGSFIKEEEKEDEEKAAAAAAAWVTVVVRTNIVSTSSSSTLNSKFLL</sequence>
<reference evidence="2 3" key="1">
    <citation type="journal article" date="2023" name="Plants (Basel)">
        <title>Bridging the Gap: Combining Genomics and Transcriptomics Approaches to Understand Stylosanthes scabra, an Orphan Legume from the Brazilian Caatinga.</title>
        <authorList>
            <person name="Ferreira-Neto J.R.C."/>
            <person name="da Silva M.D."/>
            <person name="Binneck E."/>
            <person name="de Melo N.F."/>
            <person name="da Silva R.H."/>
            <person name="de Melo A.L.T.M."/>
            <person name="Pandolfi V."/>
            <person name="Bustamante F.O."/>
            <person name="Brasileiro-Vidal A.C."/>
            <person name="Benko-Iseppon A.M."/>
        </authorList>
    </citation>
    <scope>NUCLEOTIDE SEQUENCE [LARGE SCALE GENOMIC DNA]</scope>
    <source>
        <tissue evidence="2">Leaves</tissue>
    </source>
</reference>
<protein>
    <submittedName>
        <fullName evidence="2">Uncharacterized protein</fullName>
    </submittedName>
</protein>
<dbReference type="PANTHER" id="PTHR33130:SF40">
    <property type="entry name" value="CHROMOGRANIN (DUF1639)"/>
    <property type="match status" value="1"/>
</dbReference>
<evidence type="ECO:0000313" key="3">
    <source>
        <dbReference type="Proteomes" id="UP001341840"/>
    </source>
</evidence>
<gene>
    <name evidence="2" type="ORF">PIB30_075100</name>
</gene>
<feature type="region of interest" description="Disordered" evidence="1">
    <location>
        <begin position="17"/>
        <end position="56"/>
    </location>
</feature>
<name>A0ABU6TS29_9FABA</name>
<organism evidence="2 3">
    <name type="scientific">Stylosanthes scabra</name>
    <dbReference type="NCBI Taxonomy" id="79078"/>
    <lineage>
        <taxon>Eukaryota</taxon>
        <taxon>Viridiplantae</taxon>
        <taxon>Streptophyta</taxon>
        <taxon>Embryophyta</taxon>
        <taxon>Tracheophyta</taxon>
        <taxon>Spermatophyta</taxon>
        <taxon>Magnoliopsida</taxon>
        <taxon>eudicotyledons</taxon>
        <taxon>Gunneridae</taxon>
        <taxon>Pentapetalae</taxon>
        <taxon>rosids</taxon>
        <taxon>fabids</taxon>
        <taxon>Fabales</taxon>
        <taxon>Fabaceae</taxon>
        <taxon>Papilionoideae</taxon>
        <taxon>50 kb inversion clade</taxon>
        <taxon>dalbergioids sensu lato</taxon>
        <taxon>Dalbergieae</taxon>
        <taxon>Pterocarpus clade</taxon>
        <taxon>Stylosanthes</taxon>
    </lineage>
</organism>
<accession>A0ABU6TS29</accession>
<evidence type="ECO:0000256" key="1">
    <source>
        <dbReference type="SAM" id="MobiDB-lite"/>
    </source>
</evidence>
<dbReference type="EMBL" id="JASCZI010091570">
    <property type="protein sequence ID" value="MED6150708.1"/>
    <property type="molecule type" value="Genomic_DNA"/>
</dbReference>
<keyword evidence="3" id="KW-1185">Reference proteome</keyword>
<proteinExistence type="predicted"/>